<protein>
    <submittedName>
        <fullName evidence="2">Uncharacterized protein</fullName>
    </submittedName>
</protein>
<gene>
    <name evidence="2" type="ORF">K504DRAFT_444935</name>
</gene>
<evidence type="ECO:0000313" key="2">
    <source>
        <dbReference type="EMBL" id="KAF2702845.1"/>
    </source>
</evidence>
<proteinExistence type="predicted"/>
<evidence type="ECO:0000256" key="1">
    <source>
        <dbReference type="SAM" id="SignalP"/>
    </source>
</evidence>
<feature type="signal peptide" evidence="1">
    <location>
        <begin position="1"/>
        <end position="21"/>
    </location>
</feature>
<name>A0A6G1JRI0_9PLEO</name>
<keyword evidence="3" id="KW-1185">Reference proteome</keyword>
<organism evidence="2 3">
    <name type="scientific">Pleomassaria siparia CBS 279.74</name>
    <dbReference type="NCBI Taxonomy" id="1314801"/>
    <lineage>
        <taxon>Eukaryota</taxon>
        <taxon>Fungi</taxon>
        <taxon>Dikarya</taxon>
        <taxon>Ascomycota</taxon>
        <taxon>Pezizomycotina</taxon>
        <taxon>Dothideomycetes</taxon>
        <taxon>Pleosporomycetidae</taxon>
        <taxon>Pleosporales</taxon>
        <taxon>Pleomassariaceae</taxon>
        <taxon>Pleomassaria</taxon>
    </lineage>
</organism>
<dbReference type="EMBL" id="MU005792">
    <property type="protein sequence ID" value="KAF2702845.1"/>
    <property type="molecule type" value="Genomic_DNA"/>
</dbReference>
<evidence type="ECO:0000313" key="3">
    <source>
        <dbReference type="Proteomes" id="UP000799428"/>
    </source>
</evidence>
<accession>A0A6G1JRI0</accession>
<dbReference type="OrthoDB" id="3861746at2759"/>
<dbReference type="Proteomes" id="UP000799428">
    <property type="component" value="Unassembled WGS sequence"/>
</dbReference>
<feature type="chain" id="PRO_5026070329" evidence="1">
    <location>
        <begin position="22"/>
        <end position="203"/>
    </location>
</feature>
<reference evidence="2" key="1">
    <citation type="journal article" date="2020" name="Stud. Mycol.">
        <title>101 Dothideomycetes genomes: a test case for predicting lifestyles and emergence of pathogens.</title>
        <authorList>
            <person name="Haridas S."/>
            <person name="Albert R."/>
            <person name="Binder M."/>
            <person name="Bloem J."/>
            <person name="Labutti K."/>
            <person name="Salamov A."/>
            <person name="Andreopoulos B."/>
            <person name="Baker S."/>
            <person name="Barry K."/>
            <person name="Bills G."/>
            <person name="Bluhm B."/>
            <person name="Cannon C."/>
            <person name="Castanera R."/>
            <person name="Culley D."/>
            <person name="Daum C."/>
            <person name="Ezra D."/>
            <person name="Gonzalez J."/>
            <person name="Henrissat B."/>
            <person name="Kuo A."/>
            <person name="Liang C."/>
            <person name="Lipzen A."/>
            <person name="Lutzoni F."/>
            <person name="Magnuson J."/>
            <person name="Mondo S."/>
            <person name="Nolan M."/>
            <person name="Ohm R."/>
            <person name="Pangilinan J."/>
            <person name="Park H.-J."/>
            <person name="Ramirez L."/>
            <person name="Alfaro M."/>
            <person name="Sun H."/>
            <person name="Tritt A."/>
            <person name="Yoshinaga Y."/>
            <person name="Zwiers L.-H."/>
            <person name="Turgeon B."/>
            <person name="Goodwin S."/>
            <person name="Spatafora J."/>
            <person name="Crous P."/>
            <person name="Grigoriev I."/>
        </authorList>
    </citation>
    <scope>NUCLEOTIDE SEQUENCE</scope>
    <source>
        <strain evidence="2">CBS 279.74</strain>
    </source>
</reference>
<keyword evidence="1" id="KW-0732">Signal</keyword>
<sequence length="203" mass="21967">MKGTFVVLAVLHSIFATTALAGPVANTPPYHHHPSQKTYVAQYDDLPFVEPGPNPLPSPYNGLVYNLFQVDQYDGFIPTTSGNQWTMAFGGSGNFSVPATPAKQTFTLSSFSYACDGGISQPECAISVWGFKDSGQVVKRVITYPRLDPGHVIEDFKMNATTFSRGWSGLKSVGFSIARADNAGDMFAGLALDDVRYTVVRGR</sequence>
<dbReference type="AlphaFoldDB" id="A0A6G1JRI0"/>